<evidence type="ECO:0000313" key="7">
    <source>
        <dbReference type="EMBL" id="QET03934.1"/>
    </source>
</evidence>
<dbReference type="InterPro" id="IPR001789">
    <property type="entry name" value="Sig_transdc_resp-reg_receiver"/>
</dbReference>
<dbReference type="InterPro" id="IPR000792">
    <property type="entry name" value="Tscrpt_reg_LuxR_C"/>
</dbReference>
<dbReference type="Gene3D" id="3.40.50.2300">
    <property type="match status" value="1"/>
</dbReference>
<dbReference type="PANTHER" id="PTHR44688:SF16">
    <property type="entry name" value="DNA-BINDING TRANSCRIPTIONAL ACTIVATOR DEVR_DOSR"/>
    <property type="match status" value="1"/>
</dbReference>
<dbReference type="CDD" id="cd06170">
    <property type="entry name" value="LuxR_C_like"/>
    <property type="match status" value="1"/>
</dbReference>
<geneLocation type="plasmid" evidence="7">
    <name>unnamed1</name>
</geneLocation>
<dbReference type="Gene3D" id="1.10.10.10">
    <property type="entry name" value="Winged helix-like DNA-binding domain superfamily/Winged helix DNA-binding domain"/>
    <property type="match status" value="1"/>
</dbReference>
<dbReference type="AlphaFoldDB" id="A0A5P2H8I2"/>
<dbReference type="Pfam" id="PF00072">
    <property type="entry name" value="Response_reg"/>
    <property type="match status" value="1"/>
</dbReference>
<feature type="domain" description="HTH luxR-type" evidence="5">
    <location>
        <begin position="134"/>
        <end position="199"/>
    </location>
</feature>
<dbReference type="SUPFAM" id="SSF52172">
    <property type="entry name" value="CheY-like"/>
    <property type="match status" value="1"/>
</dbReference>
<evidence type="ECO:0000259" key="6">
    <source>
        <dbReference type="PROSITE" id="PS50110"/>
    </source>
</evidence>
<dbReference type="PROSITE" id="PS50110">
    <property type="entry name" value="RESPONSE_REGULATORY"/>
    <property type="match status" value="1"/>
</dbReference>
<keyword evidence="3" id="KW-0804">Transcription</keyword>
<evidence type="ECO:0000256" key="3">
    <source>
        <dbReference type="ARBA" id="ARBA00023163"/>
    </source>
</evidence>
<evidence type="ECO:0000259" key="5">
    <source>
        <dbReference type="PROSITE" id="PS50043"/>
    </source>
</evidence>
<dbReference type="InterPro" id="IPR016032">
    <property type="entry name" value="Sig_transdc_resp-reg_C-effctor"/>
</dbReference>
<reference evidence="7 8" key="1">
    <citation type="submission" date="2019-09" db="EMBL/GenBank/DDBJ databases">
        <title>FDA dAtabase for Regulatory Grade micrObial Sequences (FDA-ARGOS): Supporting development and validation of Infectious Disease Dx tests.</title>
        <authorList>
            <person name="Sciortino C."/>
            <person name="Tallon L."/>
            <person name="Sadzewicz L."/>
            <person name="Vavikolanu K."/>
            <person name="Mehta A."/>
            <person name="Aluvathingal J."/>
            <person name="Nadendla S."/>
            <person name="Nandy P."/>
            <person name="Geyer C."/>
            <person name="Yan Y."/>
            <person name="Sichtig H."/>
        </authorList>
    </citation>
    <scope>NUCLEOTIDE SEQUENCE [LARGE SCALE GENOMIC DNA]</scope>
    <source>
        <strain evidence="7 8">FDAARGOS_664</strain>
        <plasmid evidence="7 8">unnamed1</plasmid>
    </source>
</reference>
<keyword evidence="4" id="KW-0597">Phosphoprotein</keyword>
<evidence type="ECO:0000256" key="2">
    <source>
        <dbReference type="ARBA" id="ARBA00023125"/>
    </source>
</evidence>
<dbReference type="EMBL" id="CP044066">
    <property type="protein sequence ID" value="QET03934.1"/>
    <property type="molecule type" value="Genomic_DNA"/>
</dbReference>
<dbReference type="RefSeq" id="WP_150373999.1">
    <property type="nucleotide sequence ID" value="NZ_CP044066.1"/>
</dbReference>
<keyword evidence="2" id="KW-0238">DNA-binding</keyword>
<name>A0A5P2H8I2_9BURK</name>
<proteinExistence type="predicted"/>
<keyword evidence="1" id="KW-0805">Transcription regulation</keyword>
<feature type="modified residue" description="4-aspartylphosphate" evidence="4">
    <location>
        <position position="56"/>
    </location>
</feature>
<dbReference type="SMART" id="SM00421">
    <property type="entry name" value="HTH_LUXR"/>
    <property type="match status" value="1"/>
</dbReference>
<sequence>MFAKATVYIVDDDGSVRRALSRMLAAHGYLVSMFSSAQSFLDEVKLGPEPSCLVLDLLMPGTDGLVLQQSLEGKIPVIFLSGYADVAQAVRAMQAGAIAFLEKPVSETQLLAAVKKGCAQAAEHFEEQRELQELQMKIQRLTPREFEVLTWVVTGIRNKQVASELGTVEKTIKVHRARVMQKLELDSLPELVRLADRLGLCIKQEAGSLVSSR</sequence>
<dbReference type="PRINTS" id="PR00038">
    <property type="entry name" value="HTHLUXR"/>
</dbReference>
<dbReference type="OrthoDB" id="9802186at2"/>
<evidence type="ECO:0000313" key="8">
    <source>
        <dbReference type="Proteomes" id="UP000322822"/>
    </source>
</evidence>
<dbReference type="InterPro" id="IPR011006">
    <property type="entry name" value="CheY-like_superfamily"/>
</dbReference>
<dbReference type="Pfam" id="PF00196">
    <property type="entry name" value="GerE"/>
    <property type="match status" value="1"/>
</dbReference>
<dbReference type="PROSITE" id="PS50043">
    <property type="entry name" value="HTH_LUXR_2"/>
    <property type="match status" value="1"/>
</dbReference>
<dbReference type="SMART" id="SM00448">
    <property type="entry name" value="REC"/>
    <property type="match status" value="1"/>
</dbReference>
<keyword evidence="7" id="KW-0614">Plasmid</keyword>
<evidence type="ECO:0000256" key="4">
    <source>
        <dbReference type="PROSITE-ProRule" id="PRU00169"/>
    </source>
</evidence>
<evidence type="ECO:0000256" key="1">
    <source>
        <dbReference type="ARBA" id="ARBA00023015"/>
    </source>
</evidence>
<dbReference type="SUPFAM" id="SSF46894">
    <property type="entry name" value="C-terminal effector domain of the bipartite response regulators"/>
    <property type="match status" value="1"/>
</dbReference>
<organism evidence="7 8">
    <name type="scientific">Cupriavidus pauculus</name>
    <dbReference type="NCBI Taxonomy" id="82633"/>
    <lineage>
        <taxon>Bacteria</taxon>
        <taxon>Pseudomonadati</taxon>
        <taxon>Pseudomonadota</taxon>
        <taxon>Betaproteobacteria</taxon>
        <taxon>Burkholderiales</taxon>
        <taxon>Burkholderiaceae</taxon>
        <taxon>Cupriavidus</taxon>
    </lineage>
</organism>
<dbReference type="GO" id="GO:0006355">
    <property type="term" value="P:regulation of DNA-templated transcription"/>
    <property type="evidence" value="ECO:0007669"/>
    <property type="project" value="InterPro"/>
</dbReference>
<feature type="domain" description="Response regulatory" evidence="6">
    <location>
        <begin position="6"/>
        <end position="118"/>
    </location>
</feature>
<accession>A0A5P2H8I2</accession>
<dbReference type="PANTHER" id="PTHR44688">
    <property type="entry name" value="DNA-BINDING TRANSCRIPTIONAL ACTIVATOR DEVR_DOSR"/>
    <property type="match status" value="1"/>
</dbReference>
<dbReference type="GO" id="GO:0000160">
    <property type="term" value="P:phosphorelay signal transduction system"/>
    <property type="evidence" value="ECO:0007669"/>
    <property type="project" value="InterPro"/>
</dbReference>
<gene>
    <name evidence="7" type="ORF">FOB72_17375</name>
</gene>
<dbReference type="Proteomes" id="UP000322822">
    <property type="component" value="Plasmid unnamed1"/>
</dbReference>
<dbReference type="GO" id="GO:0003677">
    <property type="term" value="F:DNA binding"/>
    <property type="evidence" value="ECO:0007669"/>
    <property type="project" value="UniProtKB-KW"/>
</dbReference>
<protein>
    <submittedName>
        <fullName evidence="7">Response regulator transcription factor</fullName>
    </submittedName>
</protein>
<dbReference type="InterPro" id="IPR036388">
    <property type="entry name" value="WH-like_DNA-bd_sf"/>
</dbReference>